<gene>
    <name evidence="1" type="ORF">N3K66_008628</name>
</gene>
<dbReference type="Proteomes" id="UP001163324">
    <property type="component" value="Chromosome 9"/>
</dbReference>
<reference evidence="1" key="1">
    <citation type="submission" date="2022-10" db="EMBL/GenBank/DDBJ databases">
        <title>Complete Genome of Trichothecium roseum strain YXFP-22015, a Plant Pathogen Isolated from Citrus.</title>
        <authorList>
            <person name="Wang Y."/>
            <person name="Zhu L."/>
        </authorList>
    </citation>
    <scope>NUCLEOTIDE SEQUENCE</scope>
    <source>
        <strain evidence="1">YXFP-22015</strain>
    </source>
</reference>
<dbReference type="EMBL" id="CM047948">
    <property type="protein sequence ID" value="KAI9896456.1"/>
    <property type="molecule type" value="Genomic_DNA"/>
</dbReference>
<organism evidence="1 2">
    <name type="scientific">Trichothecium roseum</name>
    <dbReference type="NCBI Taxonomy" id="47278"/>
    <lineage>
        <taxon>Eukaryota</taxon>
        <taxon>Fungi</taxon>
        <taxon>Dikarya</taxon>
        <taxon>Ascomycota</taxon>
        <taxon>Pezizomycotina</taxon>
        <taxon>Sordariomycetes</taxon>
        <taxon>Hypocreomycetidae</taxon>
        <taxon>Hypocreales</taxon>
        <taxon>Hypocreales incertae sedis</taxon>
        <taxon>Trichothecium</taxon>
    </lineage>
</organism>
<protein>
    <submittedName>
        <fullName evidence="1">Uncharacterized protein</fullName>
    </submittedName>
</protein>
<evidence type="ECO:0000313" key="2">
    <source>
        <dbReference type="Proteomes" id="UP001163324"/>
    </source>
</evidence>
<proteinExistence type="predicted"/>
<name>A0ACC0UQQ4_9HYPO</name>
<evidence type="ECO:0000313" key="1">
    <source>
        <dbReference type="EMBL" id="KAI9896456.1"/>
    </source>
</evidence>
<keyword evidence="2" id="KW-1185">Reference proteome</keyword>
<comment type="caution">
    <text evidence="1">The sequence shown here is derived from an EMBL/GenBank/DDBJ whole genome shotgun (WGS) entry which is preliminary data.</text>
</comment>
<accession>A0ACC0UQQ4</accession>
<sequence length="365" mass="43038">MRDGLAELAAELEQELLGYVKNQRLELEAIRRGREELCRVKTASQDDCPLFTLPPEIRANIYEYALSDFEDKDAEPFPVDAAYYRPGYTHPRRLDIRLLKTCRAIYQEAWSFPVTRKKYTFWLGHAERRDAKDWQSVNLQLARILRICHSVHRDKLKFKHLQVFSQMFRLETHGLAEIMVIPFFSVRSITLTIRHTDWWYWEEDAPLSFQARWMAVLNKTLPDALEEMAIQLETVERKKEQVFWLIREMRHTWYFRTKGGKTLFADTSRQGLQQGGWKGPNMLLGQRWERDEVDGKIPYFSLTQMFRPLLELEKHGVLLDELVKELAVTNHCSEEEQGLSFPMNKSARLVLGKRWAADKMEIGGE</sequence>